<sequence length="80" mass="9562">MSRGPTEDPKAEFREKEKCQWCMDEMRCPHLSRKVDPWRQQLAFPMFWLDKRRSRHIKVEEGDQGRPAACLKKNKKTTTA</sequence>
<dbReference type="EMBL" id="BMAO01003298">
    <property type="protein sequence ID" value="GFQ86956.1"/>
    <property type="molecule type" value="Genomic_DNA"/>
</dbReference>
<organism evidence="2 3">
    <name type="scientific">Trichonephila clavata</name>
    <name type="common">Joro spider</name>
    <name type="synonym">Nephila clavata</name>
    <dbReference type="NCBI Taxonomy" id="2740835"/>
    <lineage>
        <taxon>Eukaryota</taxon>
        <taxon>Metazoa</taxon>
        <taxon>Ecdysozoa</taxon>
        <taxon>Arthropoda</taxon>
        <taxon>Chelicerata</taxon>
        <taxon>Arachnida</taxon>
        <taxon>Araneae</taxon>
        <taxon>Araneomorphae</taxon>
        <taxon>Entelegynae</taxon>
        <taxon>Araneoidea</taxon>
        <taxon>Nephilidae</taxon>
        <taxon>Trichonephila</taxon>
    </lineage>
</organism>
<keyword evidence="3" id="KW-1185">Reference proteome</keyword>
<evidence type="ECO:0000313" key="2">
    <source>
        <dbReference type="EMBL" id="GFQ86956.1"/>
    </source>
</evidence>
<dbReference type="AlphaFoldDB" id="A0A8X6KWR1"/>
<comment type="caution">
    <text evidence="2">The sequence shown here is derived from an EMBL/GenBank/DDBJ whole genome shotgun (WGS) entry which is preliminary data.</text>
</comment>
<evidence type="ECO:0000256" key="1">
    <source>
        <dbReference type="SAM" id="MobiDB-lite"/>
    </source>
</evidence>
<evidence type="ECO:0000313" key="3">
    <source>
        <dbReference type="Proteomes" id="UP000887116"/>
    </source>
</evidence>
<proteinExistence type="predicted"/>
<accession>A0A8X6KWR1</accession>
<dbReference type="Proteomes" id="UP000887116">
    <property type="component" value="Unassembled WGS sequence"/>
</dbReference>
<reference evidence="2" key="1">
    <citation type="submission" date="2020-07" db="EMBL/GenBank/DDBJ databases">
        <title>Multicomponent nature underlies the extraordinary mechanical properties of spider dragline silk.</title>
        <authorList>
            <person name="Kono N."/>
            <person name="Nakamura H."/>
            <person name="Mori M."/>
            <person name="Yoshida Y."/>
            <person name="Ohtoshi R."/>
            <person name="Malay A.D."/>
            <person name="Moran D.A.P."/>
            <person name="Tomita M."/>
            <person name="Numata K."/>
            <person name="Arakawa K."/>
        </authorList>
    </citation>
    <scope>NUCLEOTIDE SEQUENCE</scope>
</reference>
<name>A0A8X6KWR1_TRICU</name>
<feature type="region of interest" description="Disordered" evidence="1">
    <location>
        <begin position="59"/>
        <end position="80"/>
    </location>
</feature>
<protein>
    <submittedName>
        <fullName evidence="2">Uncharacterized protein</fullName>
    </submittedName>
</protein>
<gene>
    <name evidence="2" type="ORF">TNCT_268641</name>
</gene>